<evidence type="ECO:0008006" key="3">
    <source>
        <dbReference type="Google" id="ProtNLM"/>
    </source>
</evidence>
<dbReference type="RefSeq" id="WP_179669515.1">
    <property type="nucleotide sequence ID" value="NZ_JACCFP010000001.1"/>
</dbReference>
<evidence type="ECO:0000313" key="2">
    <source>
        <dbReference type="Proteomes" id="UP000530424"/>
    </source>
</evidence>
<proteinExistence type="predicted"/>
<name>A0A853C7G9_9ACTN</name>
<sequence length="343" mass="38551">MDPRVVAAFEAKQVLSRYELLDLDVAPTEIRRFLRTGDLERLRRGMYTTREIWQSADEYVGRPRLLARAAIAQMRRGWLLSHDSAAHELGLAILRPKDPLVHVTRPGFTNAWTENGVKHHLARFAEHQVVEVNGMRVLDLARTAVDIARERGRQDGLVACDGAMRMGVTRAELQAAVAPMTHWPGSRAARWAVGQADPGAENPNESLARELVLEAGIGEPETQFPVLTDEGVRWCDIRVGNLVVEAHGAIKYRPPEEGGVALRSAGDVVFEERKRERLLSAAGLVVCNLYWEDYWGERRHSAIRRLRADHAEAVRRSGSELSPELKRQADMLRVQYGDRRPTA</sequence>
<gene>
    <name evidence="1" type="ORF">HNR19_003945</name>
</gene>
<comment type="caution">
    <text evidence="1">The sequence shown here is derived from an EMBL/GenBank/DDBJ whole genome shotgun (WGS) entry which is preliminary data.</text>
</comment>
<keyword evidence="2" id="KW-1185">Reference proteome</keyword>
<dbReference type="Proteomes" id="UP000530424">
    <property type="component" value="Unassembled WGS sequence"/>
</dbReference>
<organism evidence="1 2">
    <name type="scientific">Nocardioides thalensis</name>
    <dbReference type="NCBI Taxonomy" id="1914755"/>
    <lineage>
        <taxon>Bacteria</taxon>
        <taxon>Bacillati</taxon>
        <taxon>Actinomycetota</taxon>
        <taxon>Actinomycetes</taxon>
        <taxon>Propionibacteriales</taxon>
        <taxon>Nocardioidaceae</taxon>
        <taxon>Nocardioides</taxon>
    </lineage>
</organism>
<dbReference type="EMBL" id="JACCFP010000001">
    <property type="protein sequence ID" value="NYJ03247.1"/>
    <property type="molecule type" value="Genomic_DNA"/>
</dbReference>
<reference evidence="1 2" key="1">
    <citation type="submission" date="2020-07" db="EMBL/GenBank/DDBJ databases">
        <title>Sequencing the genomes of 1000 actinobacteria strains.</title>
        <authorList>
            <person name="Klenk H.-P."/>
        </authorList>
    </citation>
    <scope>NUCLEOTIDE SEQUENCE [LARGE SCALE GENOMIC DNA]</scope>
    <source>
        <strain evidence="1 2">DSM 103833</strain>
    </source>
</reference>
<accession>A0A853C7G9</accession>
<dbReference type="AlphaFoldDB" id="A0A853C7G9"/>
<evidence type="ECO:0000313" key="1">
    <source>
        <dbReference type="EMBL" id="NYJ03247.1"/>
    </source>
</evidence>
<protein>
    <recommendedName>
        <fullName evidence="3">Type IV toxin-antitoxin system AbiEi family antitoxin domain-containing protein</fullName>
    </recommendedName>
</protein>